<feature type="coiled-coil region" evidence="1">
    <location>
        <begin position="51"/>
        <end position="169"/>
    </location>
</feature>
<evidence type="ECO:0000313" key="3">
    <source>
        <dbReference type="EMBL" id="VAW50650.1"/>
    </source>
</evidence>
<dbReference type="Gene3D" id="1.10.287.1490">
    <property type="match status" value="1"/>
</dbReference>
<keyword evidence="2" id="KW-1133">Transmembrane helix</keyword>
<dbReference type="SUPFAM" id="SSF57997">
    <property type="entry name" value="Tropomyosin"/>
    <property type="match status" value="1"/>
</dbReference>
<evidence type="ECO:0000256" key="1">
    <source>
        <dbReference type="SAM" id="Coils"/>
    </source>
</evidence>
<gene>
    <name evidence="3" type="ORF">MNBD_GAMMA05-2578</name>
</gene>
<keyword evidence="1" id="KW-0175">Coiled coil</keyword>
<evidence type="ECO:0000256" key="2">
    <source>
        <dbReference type="SAM" id="Phobius"/>
    </source>
</evidence>
<organism evidence="3">
    <name type="scientific">hydrothermal vent metagenome</name>
    <dbReference type="NCBI Taxonomy" id="652676"/>
    <lineage>
        <taxon>unclassified sequences</taxon>
        <taxon>metagenomes</taxon>
        <taxon>ecological metagenomes</taxon>
    </lineage>
</organism>
<reference evidence="3" key="1">
    <citation type="submission" date="2018-06" db="EMBL/GenBank/DDBJ databases">
        <authorList>
            <person name="Zhirakovskaya E."/>
        </authorList>
    </citation>
    <scope>NUCLEOTIDE SEQUENCE</scope>
</reference>
<protein>
    <submittedName>
        <fullName evidence="3">Uncharacterized protein</fullName>
    </submittedName>
</protein>
<sequence length="287" mass="33654">MNEEFVDLRRGHLSSESFWPSFTDIMMVVVIIFLLTSILLMVKNRELFDQLRNSMAAEEQAEKTIQNTSQENATLEEQLAQAQNEISMLRMQMLQASEQANQLNVELEDKDRQIIIVLTDNEQLKSAVDKNENQIMRLNSQISSMQDKLAQLNIDIEQKRQKIIIVTQERNTQSRKMASLEEDFGSLKIKYDKLIKPARTAKGKYVVSVNFERIKGKERIRFKGIGEKNYTIVSDKQMHSKLTKLKKKHPKKLYIKIVIPKESGLTYNEAWTFMKEILDKYDYYYNQ</sequence>
<dbReference type="EMBL" id="UOFE01000006">
    <property type="protein sequence ID" value="VAW50650.1"/>
    <property type="molecule type" value="Genomic_DNA"/>
</dbReference>
<keyword evidence="2" id="KW-0812">Transmembrane</keyword>
<keyword evidence="2" id="KW-0472">Membrane</keyword>
<proteinExistence type="predicted"/>
<feature type="transmembrane region" description="Helical" evidence="2">
    <location>
        <begin position="25"/>
        <end position="42"/>
    </location>
</feature>
<dbReference type="AlphaFoldDB" id="A0A3B0WE06"/>
<accession>A0A3B0WE06</accession>
<name>A0A3B0WE06_9ZZZZ</name>